<feature type="compositionally biased region" description="Basic and acidic residues" evidence="2">
    <location>
        <begin position="345"/>
        <end position="355"/>
    </location>
</feature>
<feature type="region of interest" description="Disordered" evidence="2">
    <location>
        <begin position="343"/>
        <end position="370"/>
    </location>
</feature>
<proteinExistence type="predicted"/>
<dbReference type="EMBL" id="CP072522">
    <property type="protein sequence ID" value="QTO23299.1"/>
    <property type="molecule type" value="Genomic_DNA"/>
</dbReference>
<dbReference type="PANTHER" id="PTHR31956:SF8">
    <property type="entry name" value="ACID PHOSPHATASE PHOA (AFU_ORTHOLOGUE AFUA_1G03570)"/>
    <property type="match status" value="1"/>
</dbReference>
<evidence type="ECO:0008006" key="6">
    <source>
        <dbReference type="Google" id="ProtNLM"/>
    </source>
</evidence>
<accession>A0A8A8DF34</accession>
<reference evidence="4" key="2">
    <citation type="submission" date="2021-03" db="EMBL/GenBank/DDBJ databases">
        <title>Complete genome sequence of Burkholderia seminalis 869T2.</title>
        <authorList>
            <person name="Hung S.-H."/>
            <person name="Huang C.-T."/>
            <person name="Huang C.-C."/>
            <person name="Kuo C.-H."/>
        </authorList>
    </citation>
    <scope>NUCLEOTIDE SEQUENCE</scope>
    <source>
        <strain evidence="4">869T2</strain>
    </source>
</reference>
<keyword evidence="3" id="KW-0732">Signal</keyword>
<evidence type="ECO:0000256" key="3">
    <source>
        <dbReference type="SAM" id="SignalP"/>
    </source>
</evidence>
<gene>
    <name evidence="4" type="ORF">DT99_035095</name>
</gene>
<dbReference type="AlphaFoldDB" id="A0A8A8DF34"/>
<sequence length="630" mass="66179">MKINNLHRGALTVLASIGVIAGLSACGSSNDGSNGPKVNGQVLGSYIQNAAVCLDMNNNGKCDPGEPVARSDAQGKFSIADMSDGSWKNIVAELKGARENDPKGNDMDTVFGDTATFRSPRGISTVSAITTQAAQLIDGGMSLAQAQAELGKKIGTSPDNLFADFNAPGGDPAVKAASDQYIAIVASAKAIKHVWVIVLENKNASEVYGTTDATSHLDPYLKSLMPTGTYLANYYGTGHVSLDNYVAMMSGQPSTADTETDCFNLWSDISDAGNDLLNPKVLKAGTDANGHTGGGCVYPKRIKTFVNQLDDAKLTWKSYNGDMGRDLNRDGTNTCSFPVRSAKLAGRDPAKEKDITQAAQAGSASGDVKDDAYATRHNPFVYFHSITDDLAHCDATVVNLETNLENDLKSIDTTPNFSFITPNLCDDGHDGDGSGLPGKGCKTGLPGGLASIDVFLKKYIPVIQASPAYQEDGLIIVTTDEGGVNNLPSQVAISADGLTVTTLMPLKGDQCPGCNQQTGPNVMRPEAHTMTRLPINQAAALGMNAASIQARYPAAQNVALALSYIGVGGDQIGTLLLSPFIKGGKVDNTGYNHYSLLHSLEDNFGIGSYLGYADDPSLKPIFTSANIDGR</sequence>
<evidence type="ECO:0000256" key="2">
    <source>
        <dbReference type="SAM" id="MobiDB-lite"/>
    </source>
</evidence>
<protein>
    <recommendedName>
        <fullName evidence="6">Phosphoesterase</fullName>
    </recommendedName>
</protein>
<dbReference type="SUPFAM" id="SSF117074">
    <property type="entry name" value="Hypothetical protein PA1324"/>
    <property type="match status" value="1"/>
</dbReference>
<evidence type="ECO:0000313" key="5">
    <source>
        <dbReference type="Proteomes" id="UP000027834"/>
    </source>
</evidence>
<keyword evidence="1" id="KW-0378">Hydrolase</keyword>
<dbReference type="Gene3D" id="3.40.720.10">
    <property type="entry name" value="Alkaline Phosphatase, subunit A"/>
    <property type="match status" value="1"/>
</dbReference>
<dbReference type="GO" id="GO:0016788">
    <property type="term" value="F:hydrolase activity, acting on ester bonds"/>
    <property type="evidence" value="ECO:0007669"/>
    <property type="project" value="InterPro"/>
</dbReference>
<dbReference type="PROSITE" id="PS51257">
    <property type="entry name" value="PROKAR_LIPOPROTEIN"/>
    <property type="match status" value="1"/>
</dbReference>
<dbReference type="InterPro" id="IPR007312">
    <property type="entry name" value="Phosphoesterase"/>
</dbReference>
<dbReference type="GO" id="GO:0009395">
    <property type="term" value="P:phospholipid catabolic process"/>
    <property type="evidence" value="ECO:0007669"/>
    <property type="project" value="TreeGrafter"/>
</dbReference>
<keyword evidence="5" id="KW-1185">Reference proteome</keyword>
<reference evidence="4" key="1">
    <citation type="submission" date="2014-04" db="EMBL/GenBank/DDBJ databases">
        <authorList>
            <person name="Ho Y.-N."/>
            <person name="Huang C.-C."/>
        </authorList>
    </citation>
    <scope>NUCLEOTIDE SEQUENCE</scope>
    <source>
        <strain evidence="4">869T2</strain>
    </source>
</reference>
<dbReference type="PANTHER" id="PTHR31956">
    <property type="entry name" value="NON-SPECIFIC PHOSPHOLIPASE C4-RELATED"/>
    <property type="match status" value="1"/>
</dbReference>
<evidence type="ECO:0000256" key="1">
    <source>
        <dbReference type="ARBA" id="ARBA00022801"/>
    </source>
</evidence>
<dbReference type="Pfam" id="PF04185">
    <property type="entry name" value="Phosphoesterase"/>
    <property type="match status" value="1"/>
</dbReference>
<dbReference type="InterPro" id="IPR017850">
    <property type="entry name" value="Alkaline_phosphatase_core_sf"/>
</dbReference>
<feature type="signal peptide" evidence="3">
    <location>
        <begin position="1"/>
        <end position="25"/>
    </location>
</feature>
<feature type="chain" id="PRO_5032448020" description="Phosphoesterase" evidence="3">
    <location>
        <begin position="26"/>
        <end position="630"/>
    </location>
</feature>
<dbReference type="Proteomes" id="UP000027834">
    <property type="component" value="Chromosome 3"/>
</dbReference>
<dbReference type="RefSeq" id="WP_154233806.1">
    <property type="nucleotide sequence ID" value="NZ_CP072522.1"/>
</dbReference>
<name>A0A8A8DF34_9BURK</name>
<organism evidence="4 5">
    <name type="scientific">Burkholderia seminalis</name>
    <dbReference type="NCBI Taxonomy" id="488731"/>
    <lineage>
        <taxon>Bacteria</taxon>
        <taxon>Pseudomonadati</taxon>
        <taxon>Pseudomonadota</taxon>
        <taxon>Betaproteobacteria</taxon>
        <taxon>Burkholderiales</taxon>
        <taxon>Burkholderiaceae</taxon>
        <taxon>Burkholderia</taxon>
        <taxon>Burkholderia cepacia complex</taxon>
    </lineage>
</organism>
<evidence type="ECO:0000313" key="4">
    <source>
        <dbReference type="EMBL" id="QTO23299.1"/>
    </source>
</evidence>